<feature type="region of interest" description="Disordered" evidence="1">
    <location>
        <begin position="76"/>
        <end position="113"/>
    </location>
</feature>
<evidence type="ECO:0000313" key="3">
    <source>
        <dbReference type="EMBL" id="KZP08769.1"/>
    </source>
</evidence>
<feature type="region of interest" description="Disordered" evidence="1">
    <location>
        <begin position="1"/>
        <end position="32"/>
    </location>
</feature>
<gene>
    <name evidence="3" type="ORF">FIBSPDRAFT_964491</name>
</gene>
<dbReference type="InterPro" id="IPR041457">
    <property type="entry name" value="CxC2_KDZ-assoc"/>
</dbReference>
<feature type="compositionally biased region" description="Basic residues" evidence="1">
    <location>
        <begin position="1"/>
        <end position="11"/>
    </location>
</feature>
<proteinExistence type="predicted"/>
<feature type="domain" description="CxC2-like cysteine cluster KDZ transposase-associated" evidence="2">
    <location>
        <begin position="196"/>
        <end position="300"/>
    </location>
</feature>
<dbReference type="Pfam" id="PF18758">
    <property type="entry name" value="KDZ"/>
    <property type="match status" value="1"/>
</dbReference>
<keyword evidence="4" id="KW-1185">Reference proteome</keyword>
<feature type="compositionally biased region" description="Acidic residues" evidence="1">
    <location>
        <begin position="93"/>
        <end position="105"/>
    </location>
</feature>
<protein>
    <recommendedName>
        <fullName evidence="2">CxC2-like cysteine cluster KDZ transposase-associated domain-containing protein</fullName>
    </recommendedName>
</protein>
<reference evidence="3 4" key="1">
    <citation type="journal article" date="2016" name="Mol. Biol. Evol.">
        <title>Comparative Genomics of Early-Diverging Mushroom-Forming Fungi Provides Insights into the Origins of Lignocellulose Decay Capabilities.</title>
        <authorList>
            <person name="Nagy L.G."/>
            <person name="Riley R."/>
            <person name="Tritt A."/>
            <person name="Adam C."/>
            <person name="Daum C."/>
            <person name="Floudas D."/>
            <person name="Sun H."/>
            <person name="Yadav J.S."/>
            <person name="Pangilinan J."/>
            <person name="Larsson K.H."/>
            <person name="Matsuura K."/>
            <person name="Barry K."/>
            <person name="Labutti K."/>
            <person name="Kuo R."/>
            <person name="Ohm R.A."/>
            <person name="Bhattacharya S.S."/>
            <person name="Shirouzu T."/>
            <person name="Yoshinaga Y."/>
            <person name="Martin F.M."/>
            <person name="Grigoriev I.V."/>
            <person name="Hibbett D.S."/>
        </authorList>
    </citation>
    <scope>NUCLEOTIDE SEQUENCE [LARGE SCALE GENOMIC DNA]</scope>
    <source>
        <strain evidence="3 4">CBS 109695</strain>
    </source>
</reference>
<dbReference type="AlphaFoldDB" id="A0A165XPY3"/>
<dbReference type="PANTHER" id="PTHR33104">
    <property type="entry name" value="SI:DKEY-29D5.2"/>
    <property type="match status" value="1"/>
</dbReference>
<organism evidence="3 4">
    <name type="scientific">Athelia psychrophila</name>
    <dbReference type="NCBI Taxonomy" id="1759441"/>
    <lineage>
        <taxon>Eukaryota</taxon>
        <taxon>Fungi</taxon>
        <taxon>Dikarya</taxon>
        <taxon>Basidiomycota</taxon>
        <taxon>Agaricomycotina</taxon>
        <taxon>Agaricomycetes</taxon>
        <taxon>Agaricomycetidae</taxon>
        <taxon>Atheliales</taxon>
        <taxon>Atheliaceae</taxon>
        <taxon>Athelia</taxon>
    </lineage>
</organism>
<feature type="compositionally biased region" description="Basic residues" evidence="1">
    <location>
        <begin position="936"/>
        <end position="945"/>
    </location>
</feature>
<evidence type="ECO:0000256" key="1">
    <source>
        <dbReference type="SAM" id="MobiDB-lite"/>
    </source>
</evidence>
<dbReference type="OrthoDB" id="8941469at2759"/>
<name>A0A165XPY3_9AGAM</name>
<sequence>MAKKSGNKRSRVVAFASTPDSPPPPSISDGVRVTCTNNNARRLQMTQAHTVTLRPNTHRQSQKSAHFPLAVDAVEEDEHELPDEDTGAGVADEHEECEAETEDQKEDVKRPAARPCQDWLPHRKQYLDELLRHDGLGSHSEPPICSGCSIRDANIKCLDCFSRALWCTHCMVTRHKHQVLHRLQRWNGSHFSEETLQALGLEIQIGHDLGDCPFPSKSTDFKVLDLSWQHTVTVLFCDCPGSPHPRVQLLREGWFPASTEHPNSVFTFDVLNTFQLLNLQGKISAFDFYQSLSHKTNNMGIPQRGTVEAANGGRRDRYDQFLPVIRIWRHLKMLKRSGRGHDPLGIESTLEGECAVECPACPHPGKNLPVNWRDVPEHIRWIYALVLTIDANFKMSLKEKGIKSDPALGDAWAHWVPREEFTEYLRENGGAVEPNYCDSDLKAVNTAARDTKNYKASGAGACLCGRHGLLRKNGLGSLQIGERYPNMDFIVFCGLVRCILKMVVFSYDIVCQWWRNLAKRVKTLPSRMQIDPKVLNSATKVLPKFHEYNHGYSCQAQYSINITRHAGRTNGEDPERFWRHMNPSSMSTKEMGEGSREDTIDDFGRSYNFRKITKFGTFYPPKLEDAIEMRDIQCAAFTKLNETFPEEKTREWEAQVAAWDKDNNKPNPYVEPAQGRSLASLKLELAQEEAADAARGVFRTQDKSMSTFLSNVLDVAEEQRLFVLRTKSKETTLQASAREEKRNTLRLRISRFRETQALYMPGVAELRDQGLAPATPSSFEIVHFPLGRPPPNTSPDVSPPGQLPEQDCLWLPSAIPVHLREHACAPGLVETEKRMQLALMDDSLADLCRQLRISSTIRDQKKNNGTSTSQRVSTRTQNVLHRFAERTERCAVRYRAAHAALLSLDPEGDWKERLKELKPEDVRSPHRTRDDDEPRKKKKKKKKQRTQGPTADGETNSEGRRQHSWIWLRNGPLGRPTMDNLTPEQINDDASSDVTQGLNAYASKQAALTTALGHSFAQKWLPMHKKHDIAIEWPLEFNPAV</sequence>
<dbReference type="InterPro" id="IPR040521">
    <property type="entry name" value="KDZ"/>
</dbReference>
<dbReference type="EMBL" id="KV417714">
    <property type="protein sequence ID" value="KZP08769.1"/>
    <property type="molecule type" value="Genomic_DNA"/>
</dbReference>
<feature type="compositionally biased region" description="Polar residues" evidence="1">
    <location>
        <begin position="946"/>
        <end position="956"/>
    </location>
</feature>
<dbReference type="PANTHER" id="PTHR33104:SF2">
    <property type="entry name" value="CXC3 LIKE CYSTEINE CLUSTER DOMAIN-CONTAINING PROTEIN"/>
    <property type="match status" value="1"/>
</dbReference>
<evidence type="ECO:0000313" key="4">
    <source>
        <dbReference type="Proteomes" id="UP000076532"/>
    </source>
</evidence>
<feature type="compositionally biased region" description="Low complexity" evidence="1">
    <location>
        <begin position="866"/>
        <end position="877"/>
    </location>
</feature>
<feature type="region of interest" description="Disordered" evidence="1">
    <location>
        <begin position="915"/>
        <end position="974"/>
    </location>
</feature>
<dbReference type="STRING" id="436010.A0A165XPY3"/>
<feature type="region of interest" description="Disordered" evidence="1">
    <location>
        <begin position="859"/>
        <end position="878"/>
    </location>
</feature>
<accession>A0A165XPY3</accession>
<feature type="compositionally biased region" description="Basic and acidic residues" evidence="1">
    <location>
        <begin position="915"/>
        <end position="935"/>
    </location>
</feature>
<feature type="compositionally biased region" description="Acidic residues" evidence="1">
    <location>
        <begin position="76"/>
        <end position="86"/>
    </location>
</feature>
<evidence type="ECO:0000259" key="2">
    <source>
        <dbReference type="Pfam" id="PF18803"/>
    </source>
</evidence>
<dbReference type="Proteomes" id="UP000076532">
    <property type="component" value="Unassembled WGS sequence"/>
</dbReference>
<dbReference type="Pfam" id="PF18803">
    <property type="entry name" value="CxC2"/>
    <property type="match status" value="1"/>
</dbReference>
<feature type="region of interest" description="Disordered" evidence="1">
    <location>
        <begin position="571"/>
        <end position="597"/>
    </location>
</feature>